<dbReference type="KEGG" id="ssol:SULB_0100"/>
<reference evidence="13 14" key="1">
    <citation type="journal article" date="2015" name="Genome Announc.">
        <title>Complete Genome Sequence of Sulfolobus solfataricus Strain 98/2 and Evolved Derivatives.</title>
        <authorList>
            <person name="McCarthy S."/>
            <person name="Gradnigo J."/>
            <person name="Johnson T."/>
            <person name="Payne S."/>
            <person name="Lipzen A."/>
            <person name="Martin J."/>
            <person name="Schackwitz W."/>
            <person name="Moriyama E."/>
            <person name="Blum P."/>
        </authorList>
    </citation>
    <scope>NUCLEOTIDE SEQUENCE [LARGE SCALE GENOMIC DNA]</scope>
    <source>
        <strain evidence="13">98/2 SULC</strain>
        <strain evidence="1">SARC-B</strain>
        <strain evidence="2">SARC-C</strain>
        <strain evidence="3 15">SULA</strain>
        <strain evidence="14">SULB</strain>
    </source>
</reference>
<dbReference type="EMBL" id="CP033237">
    <property type="protein sequence ID" value="AZF72301.1"/>
    <property type="molecule type" value="Genomic_DNA"/>
</dbReference>
<proteinExistence type="predicted"/>
<evidence type="ECO:0000313" key="17">
    <source>
        <dbReference type="Proteomes" id="UP000267993"/>
    </source>
</evidence>
<gene>
    <name evidence="11" type="ORF">HFC64_06825</name>
    <name evidence="12" type="ORF">SSOP1_2425</name>
    <name evidence="3" type="ORF">SULA_0099</name>
    <name evidence="1" type="ORF">SULB_0100</name>
    <name evidence="2" type="ORF">SULC_0099</name>
    <name evidence="4" type="ORF">SULG_00500</name>
    <name evidence="5" type="ORF">SULH_00500</name>
    <name evidence="6" type="ORF">SULI_00500</name>
    <name evidence="7" type="ORF">SULM_00500</name>
    <name evidence="8" type="ORF">SULN_00500</name>
    <name evidence="9" type="ORF">SULO_00500</name>
    <name evidence="10" type="ORF">SULZ_00500</name>
</gene>
<evidence type="ECO:0000313" key="15">
    <source>
        <dbReference type="Proteomes" id="UP000033106"/>
    </source>
</evidence>
<evidence type="ECO:0000313" key="2">
    <source>
        <dbReference type="EMBL" id="AKA75251.1"/>
    </source>
</evidence>
<dbReference type="EMBL" id="CP033238">
    <property type="protein sequence ID" value="AZF74921.1"/>
    <property type="molecule type" value="Genomic_DNA"/>
</dbReference>
<accession>A0A0E3ME84</accession>
<dbReference type="Proteomes" id="UP000033057">
    <property type="component" value="Chromosome"/>
</dbReference>
<evidence type="ECO:0000313" key="19">
    <source>
        <dbReference type="Proteomes" id="UP000273194"/>
    </source>
</evidence>
<dbReference type="Proteomes" id="UP000282269">
    <property type="component" value="Chromosome"/>
</dbReference>
<evidence type="ECO:0000313" key="20">
    <source>
        <dbReference type="Proteomes" id="UP000273443"/>
    </source>
</evidence>
<evidence type="ECO:0000313" key="5">
    <source>
        <dbReference type="EMBL" id="AZF69681.1"/>
    </source>
</evidence>
<dbReference type="Proteomes" id="UP000033106">
    <property type="component" value="Chromosome"/>
</dbReference>
<dbReference type="Proteomes" id="UP000076770">
    <property type="component" value="Chromosome i"/>
</dbReference>
<dbReference type="OMA" id="SKRIEYN"/>
<dbReference type="EMBL" id="CP033235">
    <property type="protein sequence ID" value="AZF67061.1"/>
    <property type="molecule type" value="Genomic_DNA"/>
</dbReference>
<dbReference type="Proteomes" id="UP000033085">
    <property type="component" value="Chromosome"/>
</dbReference>
<dbReference type="EMBL" id="CP033236">
    <property type="protein sequence ID" value="AZF69681.1"/>
    <property type="molecule type" value="Genomic_DNA"/>
</dbReference>
<dbReference type="KEGG" id="ssoa:SULA_0099"/>
<dbReference type="EMBL" id="CP033240">
    <property type="protein sequence ID" value="AZF80135.1"/>
    <property type="molecule type" value="Genomic_DNA"/>
</dbReference>
<evidence type="ECO:0000313" key="18">
    <source>
        <dbReference type="Proteomes" id="UP000269431"/>
    </source>
</evidence>
<dbReference type="KEGG" id="ssof:SULC_0099"/>
<dbReference type="Proteomes" id="UP000273194">
    <property type="component" value="Chromosome"/>
</dbReference>
<evidence type="ECO:0000313" key="6">
    <source>
        <dbReference type="EMBL" id="AZF72301.1"/>
    </source>
</evidence>
<dbReference type="EMBL" id="CP011056">
    <property type="protein sequence ID" value="AKA75251.1"/>
    <property type="molecule type" value="Genomic_DNA"/>
</dbReference>
<reference evidence="17 18" key="4">
    <citation type="journal article" date="2018" name="Proc. Natl. Acad. Sci. U.S.A.">
        <title>Nonmutational mechanism of inheritance in the Archaeon Sulfolobus solfataricus.</title>
        <authorList>
            <person name="Payne S."/>
            <person name="McCarthy S."/>
            <person name="Johnson T."/>
            <person name="North E."/>
            <person name="Blum P."/>
        </authorList>
    </citation>
    <scope>NUCLEOTIDE SEQUENCE [LARGE SCALE GENOMIC DNA]</scope>
    <source>
        <strain evidence="5 17">SARC-H</strain>
        <strain evidence="6 21">SARC-I</strain>
        <strain evidence="8 22">SARC-N</strain>
        <strain evidence="9 23">SARC-O</strain>
        <strain evidence="10 18">SUL120</strain>
        <strain evidence="4 19">SULG</strain>
        <strain evidence="7 20">SULM</strain>
    </source>
</reference>
<evidence type="ECO:0000313" key="12">
    <source>
        <dbReference type="EMBL" id="SAI85979.1"/>
    </source>
</evidence>
<evidence type="ECO:0000313" key="23">
    <source>
        <dbReference type="Proteomes" id="UP000282269"/>
    </source>
</evidence>
<evidence type="ECO:0000313" key="14">
    <source>
        <dbReference type="Proteomes" id="UP000033085"/>
    </source>
</evidence>
<dbReference type="EMBL" id="CP011057">
    <property type="protein sequence ID" value="AKA77944.1"/>
    <property type="molecule type" value="Genomic_DNA"/>
</dbReference>
<protein>
    <submittedName>
        <fullName evidence="3">Uncharacterized protein</fullName>
    </submittedName>
</protein>
<sequence>MESNLGNVINTLKRKKDKEVVIEFLKTIRKYLPPSDDFSITLWKSGIYEYILDRNGIAIMRIAEDEYLPYMTAYEKRMDYSQLPDNLVNNLDWKGILRQLRDIALEYAKRDKSFDKIADMVNNVILENL</sequence>
<dbReference type="EMBL" id="LT549890">
    <property type="protein sequence ID" value="SAI85979.1"/>
    <property type="molecule type" value="Genomic_DNA"/>
</dbReference>
<dbReference type="GeneID" id="1453775"/>
<dbReference type="Proteomes" id="UP000273443">
    <property type="component" value="Chromosome"/>
</dbReference>
<evidence type="ECO:0000313" key="1">
    <source>
        <dbReference type="EMBL" id="AKA72552.1"/>
    </source>
</evidence>
<name>A0A0E3ME84_SACSO</name>
<dbReference type="AlphaFoldDB" id="A0A0E3ME84"/>
<evidence type="ECO:0000313" key="8">
    <source>
        <dbReference type="EMBL" id="AZF77528.1"/>
    </source>
</evidence>
<evidence type="ECO:0000313" key="11">
    <source>
        <dbReference type="EMBL" id="QPG49567.1"/>
    </source>
</evidence>
<reference evidence="12" key="2">
    <citation type="submission" date="2016-04" db="EMBL/GenBank/DDBJ databases">
        <authorList>
            <person name="Evans L.H."/>
            <person name="Alamgir A."/>
            <person name="Owens N."/>
            <person name="Weber N.D."/>
            <person name="Virtaneva K."/>
            <person name="Barbian K."/>
            <person name="Babar A."/>
            <person name="Rosenke K."/>
        </authorList>
    </citation>
    <scope>NUCLEOTIDE SEQUENCE</scope>
    <source>
        <strain evidence="12">P1</strain>
    </source>
</reference>
<dbReference type="RefSeq" id="WP_009991829.1">
    <property type="nucleotide sequence ID" value="NZ_CP011055.2"/>
</dbReference>
<dbReference type="Proteomes" id="UP000267993">
    <property type="component" value="Chromosome"/>
</dbReference>
<evidence type="ECO:0000313" key="3">
    <source>
        <dbReference type="EMBL" id="AKA77944.1"/>
    </source>
</evidence>
<dbReference type="PATRIC" id="fig|2287.6.peg.102"/>
<evidence type="ECO:0000313" key="7">
    <source>
        <dbReference type="EMBL" id="AZF74921.1"/>
    </source>
</evidence>
<evidence type="ECO:0000313" key="24">
    <source>
        <dbReference type="Proteomes" id="UP000594632"/>
    </source>
</evidence>
<evidence type="ECO:0000313" key="22">
    <source>
        <dbReference type="Proteomes" id="UP000278715"/>
    </source>
</evidence>
<organism evidence="3 15">
    <name type="scientific">Saccharolobus solfataricus</name>
    <name type="common">Sulfolobus solfataricus</name>
    <dbReference type="NCBI Taxonomy" id="2287"/>
    <lineage>
        <taxon>Archaea</taxon>
        <taxon>Thermoproteota</taxon>
        <taxon>Thermoprotei</taxon>
        <taxon>Sulfolobales</taxon>
        <taxon>Sulfolobaceae</taxon>
        <taxon>Saccharolobus</taxon>
    </lineage>
</organism>
<dbReference type="Proteomes" id="UP000278715">
    <property type="component" value="Chromosome"/>
</dbReference>
<evidence type="ECO:0000313" key="21">
    <source>
        <dbReference type="Proteomes" id="UP000275843"/>
    </source>
</evidence>
<evidence type="ECO:0000313" key="13">
    <source>
        <dbReference type="Proteomes" id="UP000033057"/>
    </source>
</evidence>
<dbReference type="EMBL" id="CP033241">
    <property type="protein sequence ID" value="AZF82742.1"/>
    <property type="molecule type" value="Genomic_DNA"/>
</dbReference>
<evidence type="ECO:0000313" key="10">
    <source>
        <dbReference type="EMBL" id="AZF82742.1"/>
    </source>
</evidence>
<reference evidence="3" key="5">
    <citation type="submission" date="2018-10" db="EMBL/GenBank/DDBJ databases">
        <authorList>
            <person name="McCarthy S."/>
            <person name="Gradnigo J."/>
            <person name="Johnson T."/>
            <person name="Payne S."/>
            <person name="Lipzen A."/>
            <person name="Schackwitz W."/>
            <person name="Martin J."/>
            <person name="Moriyama E."/>
            <person name="Blum P."/>
        </authorList>
    </citation>
    <scope>NUCLEOTIDE SEQUENCE</scope>
    <source>
        <strain evidence="1">SARC-B</strain>
        <strain evidence="2">SARC-C</strain>
        <strain evidence="3">SULA</strain>
    </source>
</reference>
<dbReference type="GeneID" id="44128018"/>
<reference evidence="11 24" key="6">
    <citation type="journal article" date="2020" name="Nat. Commun.">
        <title>The structures of two archaeal type IV pili illuminate evolutionary relationships.</title>
        <authorList>
            <person name="Wang F."/>
            <person name="Baquero D.P."/>
            <person name="Su Z."/>
            <person name="Beltran L.C."/>
            <person name="Prangishvili D."/>
            <person name="Krupovic M."/>
            <person name="Egelman E.H."/>
        </authorList>
    </citation>
    <scope>NUCLEOTIDE SEQUENCE [LARGE SCALE GENOMIC DNA]</scope>
    <source>
        <strain evidence="11 24">POZ149</strain>
    </source>
</reference>
<reference evidence="16" key="3">
    <citation type="submission" date="2016-04" db="EMBL/GenBank/DDBJ databases">
        <authorList>
            <person name="Shah S.A."/>
            <person name="Garrett R.A."/>
        </authorList>
    </citation>
    <scope>NUCLEOTIDE SEQUENCE [LARGE SCALE GENOMIC DNA]</scope>
    <source>
        <strain evidence="16">ATCC 35091 / DSM 1616 / JCM 8930 / NBRC 15331 / P1</strain>
    </source>
</reference>
<dbReference type="EMBL" id="CP011055">
    <property type="protein sequence ID" value="AKA72552.1"/>
    <property type="molecule type" value="Genomic_DNA"/>
</dbReference>
<dbReference type="EMBL" id="CP050869">
    <property type="protein sequence ID" value="QPG49567.1"/>
    <property type="molecule type" value="Genomic_DNA"/>
</dbReference>
<evidence type="ECO:0000313" key="9">
    <source>
        <dbReference type="EMBL" id="AZF80135.1"/>
    </source>
</evidence>
<evidence type="ECO:0000313" key="16">
    <source>
        <dbReference type="Proteomes" id="UP000076770"/>
    </source>
</evidence>
<dbReference type="OrthoDB" id="34333at2157"/>
<evidence type="ECO:0000313" key="4">
    <source>
        <dbReference type="EMBL" id="AZF67061.1"/>
    </source>
</evidence>
<dbReference type="Proteomes" id="UP000594632">
    <property type="component" value="Chromosome"/>
</dbReference>
<dbReference type="Proteomes" id="UP000275843">
    <property type="component" value="Chromosome"/>
</dbReference>
<dbReference type="Proteomes" id="UP000269431">
    <property type="component" value="Chromosome"/>
</dbReference>
<dbReference type="EMBL" id="CP033239">
    <property type="protein sequence ID" value="AZF77528.1"/>
    <property type="molecule type" value="Genomic_DNA"/>
</dbReference>